<name>A0ABY7BRB3_9FIRM</name>
<gene>
    <name evidence="1" type="ORF">OTK00_000576</name>
</gene>
<keyword evidence="2" id="KW-1185">Reference proteome</keyword>
<sequence>MGLFSLGVPKQIKELGRDICEPLDVEYIEGHPDIKYQGRMKLHVCQNGFYLKYSKKTPSSSRWR</sequence>
<proteinExistence type="predicted"/>
<accession>A0ABY7BRB3</accession>
<reference evidence="1" key="1">
    <citation type="submission" date="2022-12" db="EMBL/GenBank/DDBJ databases">
        <authorList>
            <person name="Bing R.G."/>
            <person name="Willard D.J."/>
            <person name="Manesh M.J.H."/>
            <person name="Laemthong T."/>
            <person name="Crosby J.R."/>
            <person name="Kelly R.M."/>
        </authorList>
    </citation>
    <scope>NUCLEOTIDE SEQUENCE</scope>
    <source>
        <strain evidence="1">DSM 8990</strain>
    </source>
</reference>
<dbReference type="EMBL" id="CP113865">
    <property type="protein sequence ID" value="WAM34380.1"/>
    <property type="molecule type" value="Genomic_DNA"/>
</dbReference>
<organism evidence="1 2">
    <name type="scientific">Caldicellulosiruptor morganii</name>
    <dbReference type="NCBI Taxonomy" id="1387555"/>
    <lineage>
        <taxon>Bacteria</taxon>
        <taxon>Bacillati</taxon>
        <taxon>Bacillota</taxon>
        <taxon>Bacillota incertae sedis</taxon>
        <taxon>Caldicellulosiruptorales</taxon>
        <taxon>Caldicellulosiruptoraceae</taxon>
        <taxon>Caldicellulosiruptor</taxon>
    </lineage>
</organism>
<evidence type="ECO:0000313" key="2">
    <source>
        <dbReference type="Proteomes" id="UP001164909"/>
    </source>
</evidence>
<protein>
    <submittedName>
        <fullName evidence="1">Uncharacterized protein</fullName>
    </submittedName>
</protein>
<evidence type="ECO:0000313" key="1">
    <source>
        <dbReference type="EMBL" id="WAM34380.1"/>
    </source>
</evidence>
<dbReference type="RefSeq" id="WP_045170311.1">
    <property type="nucleotide sequence ID" value="NZ_CP113865.1"/>
</dbReference>
<dbReference type="Proteomes" id="UP001164909">
    <property type="component" value="Chromosome"/>
</dbReference>